<sequence>MTKPISCCVDDVYSVASIILIIDDKFFLRCYLVVLTMYFIQFRIELLSVLIAVSFSDQSPGCSPRLFRIWKKSKTSISDLDMRCYRG</sequence>
<reference evidence="2 3" key="1">
    <citation type="journal article" date="2013" name="Nat. Genet.">
        <title>The high-quality draft genome of peach (Prunus persica) identifies unique patterns of genetic diversity, domestication and genome evolution.</title>
        <authorList>
            <consortium name="International Peach Genome Initiative"/>
            <person name="Verde I."/>
            <person name="Abbott A.G."/>
            <person name="Scalabrin S."/>
            <person name="Jung S."/>
            <person name="Shu S."/>
            <person name="Marroni F."/>
            <person name="Zhebentyayeva T."/>
            <person name="Dettori M.T."/>
            <person name="Grimwood J."/>
            <person name="Cattonaro F."/>
            <person name="Zuccolo A."/>
            <person name="Rossini L."/>
            <person name="Jenkins J."/>
            <person name="Vendramin E."/>
            <person name="Meisel L.A."/>
            <person name="Decroocq V."/>
            <person name="Sosinski B."/>
            <person name="Prochnik S."/>
            <person name="Mitros T."/>
            <person name="Policriti A."/>
            <person name="Cipriani G."/>
            <person name="Dondini L."/>
            <person name="Ficklin S."/>
            <person name="Goodstein D.M."/>
            <person name="Xuan P."/>
            <person name="Del Fabbro C."/>
            <person name="Aramini V."/>
            <person name="Copetti D."/>
            <person name="Gonzalez S."/>
            <person name="Horner D.S."/>
            <person name="Falchi R."/>
            <person name="Lucas S."/>
            <person name="Mica E."/>
            <person name="Maldonado J."/>
            <person name="Lazzari B."/>
            <person name="Bielenberg D."/>
            <person name="Pirona R."/>
            <person name="Miculan M."/>
            <person name="Barakat A."/>
            <person name="Testolin R."/>
            <person name="Stella A."/>
            <person name="Tartarini S."/>
            <person name="Tonutti P."/>
            <person name="Arus P."/>
            <person name="Orellana A."/>
            <person name="Wells C."/>
            <person name="Main D."/>
            <person name="Vizzotto G."/>
            <person name="Silva H."/>
            <person name="Salamini F."/>
            <person name="Schmutz J."/>
            <person name="Morgante M."/>
            <person name="Rokhsar D.S."/>
        </authorList>
    </citation>
    <scope>NUCLEOTIDE SEQUENCE [LARGE SCALE GENOMIC DNA]</scope>
    <source>
        <strain evidence="3">cv. Nemared</strain>
    </source>
</reference>
<gene>
    <name evidence="2" type="ORF">PRUPE_1G449800</name>
</gene>
<dbReference type="Proteomes" id="UP000006882">
    <property type="component" value="Chromosome G1"/>
</dbReference>
<keyword evidence="1" id="KW-1133">Transmembrane helix</keyword>
<name>A0A251RCW1_PRUPE</name>
<accession>A0A251RCW1</accession>
<protein>
    <submittedName>
        <fullName evidence="2">Uncharacterized protein</fullName>
    </submittedName>
</protein>
<feature type="transmembrane region" description="Helical" evidence="1">
    <location>
        <begin position="30"/>
        <end position="55"/>
    </location>
</feature>
<evidence type="ECO:0000313" key="3">
    <source>
        <dbReference type="Proteomes" id="UP000006882"/>
    </source>
</evidence>
<dbReference type="AlphaFoldDB" id="A0A251RCW1"/>
<keyword evidence="1" id="KW-0812">Transmembrane</keyword>
<keyword evidence="3" id="KW-1185">Reference proteome</keyword>
<dbReference type="Gramene" id="ONI33853">
    <property type="protein sequence ID" value="ONI33853"/>
    <property type="gene ID" value="PRUPE_1G449800"/>
</dbReference>
<evidence type="ECO:0000313" key="2">
    <source>
        <dbReference type="EMBL" id="ONI33853.1"/>
    </source>
</evidence>
<keyword evidence="1" id="KW-0472">Membrane</keyword>
<proteinExistence type="predicted"/>
<dbReference type="EMBL" id="CM007651">
    <property type="protein sequence ID" value="ONI33853.1"/>
    <property type="molecule type" value="Genomic_DNA"/>
</dbReference>
<evidence type="ECO:0000256" key="1">
    <source>
        <dbReference type="SAM" id="Phobius"/>
    </source>
</evidence>
<organism evidence="2 3">
    <name type="scientific">Prunus persica</name>
    <name type="common">Peach</name>
    <name type="synonym">Amygdalus persica</name>
    <dbReference type="NCBI Taxonomy" id="3760"/>
    <lineage>
        <taxon>Eukaryota</taxon>
        <taxon>Viridiplantae</taxon>
        <taxon>Streptophyta</taxon>
        <taxon>Embryophyta</taxon>
        <taxon>Tracheophyta</taxon>
        <taxon>Spermatophyta</taxon>
        <taxon>Magnoliopsida</taxon>
        <taxon>eudicotyledons</taxon>
        <taxon>Gunneridae</taxon>
        <taxon>Pentapetalae</taxon>
        <taxon>rosids</taxon>
        <taxon>fabids</taxon>
        <taxon>Rosales</taxon>
        <taxon>Rosaceae</taxon>
        <taxon>Amygdaloideae</taxon>
        <taxon>Amygdaleae</taxon>
        <taxon>Prunus</taxon>
    </lineage>
</organism>